<evidence type="ECO:0000313" key="12">
    <source>
        <dbReference type="EMBL" id="NYI09743.1"/>
    </source>
</evidence>
<dbReference type="SMART" id="SM00388">
    <property type="entry name" value="HisKA"/>
    <property type="match status" value="1"/>
</dbReference>
<comment type="cofactor">
    <cofactor evidence="2">
        <name>a divalent metal cation</name>
        <dbReference type="ChEBI" id="CHEBI:60240"/>
    </cofactor>
</comment>
<dbReference type="InterPro" id="IPR050736">
    <property type="entry name" value="Sensor_HK_Regulatory"/>
</dbReference>
<proteinExistence type="predicted"/>
<dbReference type="InterPro" id="IPR035965">
    <property type="entry name" value="PAS-like_dom_sf"/>
</dbReference>
<keyword evidence="5" id="KW-0597">Phosphoprotein</keyword>
<dbReference type="FunFam" id="3.30.565.10:FF:000006">
    <property type="entry name" value="Sensor histidine kinase WalK"/>
    <property type="match status" value="1"/>
</dbReference>
<comment type="catalytic activity">
    <reaction evidence="1">
        <text>ATP + protein L-histidine = ADP + protein N-phospho-L-histidine.</text>
        <dbReference type="EC" id="2.7.13.3"/>
    </reaction>
</comment>
<dbReference type="Proteomes" id="UP000537326">
    <property type="component" value="Unassembled WGS sequence"/>
</dbReference>
<keyword evidence="13" id="KW-1185">Reference proteome</keyword>
<dbReference type="SUPFAM" id="SSF55785">
    <property type="entry name" value="PYP-like sensor domain (PAS domain)"/>
    <property type="match status" value="1"/>
</dbReference>
<evidence type="ECO:0000256" key="9">
    <source>
        <dbReference type="ARBA" id="ARBA00023136"/>
    </source>
</evidence>
<feature type="domain" description="Histidine kinase" evidence="11">
    <location>
        <begin position="312"/>
        <end position="528"/>
    </location>
</feature>
<evidence type="ECO:0000256" key="1">
    <source>
        <dbReference type="ARBA" id="ARBA00000085"/>
    </source>
</evidence>
<keyword evidence="9 10" id="KW-0472">Membrane</keyword>
<dbReference type="Gene3D" id="1.10.287.130">
    <property type="match status" value="1"/>
</dbReference>
<evidence type="ECO:0000313" key="13">
    <source>
        <dbReference type="Proteomes" id="UP000537326"/>
    </source>
</evidence>
<dbReference type="InterPro" id="IPR005467">
    <property type="entry name" value="His_kinase_dom"/>
</dbReference>
<protein>
    <recommendedName>
        <fullName evidence="4">histidine kinase</fullName>
        <ecNumber evidence="4">2.7.13.3</ecNumber>
    </recommendedName>
</protein>
<evidence type="ECO:0000256" key="5">
    <source>
        <dbReference type="ARBA" id="ARBA00022553"/>
    </source>
</evidence>
<keyword evidence="10" id="KW-1133">Transmembrane helix</keyword>
<feature type="transmembrane region" description="Helical" evidence="10">
    <location>
        <begin position="102"/>
        <end position="117"/>
    </location>
</feature>
<evidence type="ECO:0000256" key="8">
    <source>
        <dbReference type="ARBA" id="ARBA00023012"/>
    </source>
</evidence>
<dbReference type="CDD" id="cd00082">
    <property type="entry name" value="HisKA"/>
    <property type="match status" value="1"/>
</dbReference>
<dbReference type="SUPFAM" id="SSF47384">
    <property type="entry name" value="Homodimeric domain of signal transducing histidine kinase"/>
    <property type="match status" value="1"/>
</dbReference>
<evidence type="ECO:0000259" key="11">
    <source>
        <dbReference type="PROSITE" id="PS50109"/>
    </source>
</evidence>
<keyword evidence="8" id="KW-0902">Two-component regulatory system</keyword>
<keyword evidence="6" id="KW-0808">Transferase</keyword>
<evidence type="ECO:0000256" key="6">
    <source>
        <dbReference type="ARBA" id="ARBA00022679"/>
    </source>
</evidence>
<accession>A0A7Z0C275</accession>
<feature type="transmembrane region" description="Helical" evidence="10">
    <location>
        <begin position="124"/>
        <end position="143"/>
    </location>
</feature>
<dbReference type="EC" id="2.7.13.3" evidence="4"/>
<evidence type="ECO:0000256" key="7">
    <source>
        <dbReference type="ARBA" id="ARBA00022777"/>
    </source>
</evidence>
<dbReference type="Gene3D" id="3.30.565.10">
    <property type="entry name" value="Histidine kinase-like ATPase, C-terminal domain"/>
    <property type="match status" value="1"/>
</dbReference>
<dbReference type="GO" id="GO:0000155">
    <property type="term" value="F:phosphorelay sensor kinase activity"/>
    <property type="evidence" value="ECO:0007669"/>
    <property type="project" value="InterPro"/>
</dbReference>
<feature type="transmembrane region" description="Helical" evidence="10">
    <location>
        <begin position="51"/>
        <end position="71"/>
    </location>
</feature>
<dbReference type="CDD" id="cd00075">
    <property type="entry name" value="HATPase"/>
    <property type="match status" value="1"/>
</dbReference>
<dbReference type="GO" id="GO:0005509">
    <property type="term" value="F:calcium ion binding"/>
    <property type="evidence" value="ECO:0007669"/>
    <property type="project" value="UniProtKB-ARBA"/>
</dbReference>
<comment type="caution">
    <text evidence="12">The sequence shown here is derived from an EMBL/GenBank/DDBJ whole genome shotgun (WGS) entry which is preliminary data.</text>
</comment>
<dbReference type="Pfam" id="PF08448">
    <property type="entry name" value="PAS_4"/>
    <property type="match status" value="1"/>
</dbReference>
<dbReference type="RefSeq" id="WP_179530674.1">
    <property type="nucleotide sequence ID" value="NZ_BAAAPP010000012.1"/>
</dbReference>
<reference evidence="12 13" key="1">
    <citation type="submission" date="2020-07" db="EMBL/GenBank/DDBJ databases">
        <title>Sequencing the genomes of 1000 actinobacteria strains.</title>
        <authorList>
            <person name="Klenk H.-P."/>
        </authorList>
    </citation>
    <scope>NUCLEOTIDE SEQUENCE [LARGE SCALE GENOMIC DNA]</scope>
    <source>
        <strain evidence="12 13">DSM 18248</strain>
    </source>
</reference>
<dbReference type="FunFam" id="1.10.287.130:FF:000001">
    <property type="entry name" value="Two-component sensor histidine kinase"/>
    <property type="match status" value="1"/>
</dbReference>
<dbReference type="PANTHER" id="PTHR43711">
    <property type="entry name" value="TWO-COMPONENT HISTIDINE KINASE"/>
    <property type="match status" value="1"/>
</dbReference>
<evidence type="ECO:0000256" key="3">
    <source>
        <dbReference type="ARBA" id="ARBA00004236"/>
    </source>
</evidence>
<dbReference type="SMART" id="SM00387">
    <property type="entry name" value="HATPase_c"/>
    <property type="match status" value="1"/>
</dbReference>
<dbReference type="AlphaFoldDB" id="A0A7Z0C275"/>
<sequence>MRFGPRALRHLVGLFDLVDDPDPRLLQTAFAALVLLDTVLRASVGTPLGRTVGPVVGLSLLALVTAAVWLAPRARPSAERAALVVGVLDLAVIGMVRLAPEGSAAGILVVLPALWLARIRGARGAALAGVGSALLVSVPGLAYHGVEGPALTRAALLPLVGWLAGLGVASAVARAEAERQVSATILDTVDVGLVLLDAQGRYLRANRRHQDFIDLAFPGGHAGRAGQLGAVHHPDGRVVGREEMPSLRASRGEEFDDLRIWCGDDPVTRRALSVSSRTLRDDQGRVAGAALAYKDVTDLVRAIEVKDEFVSTVSHELRTPLASIAGYLEVVLDGDDLPAPAAEHLRVVERNTVRLDRLVGDLLATAQAGHGPMSLERATCDLAVLVRESVETAIPAAAAAGIALSRSGPESVPVTVDSRRLGQVVDNLLSNALKHTARGGCVRVDLTIETDRVEVAVSDTGTGIPAADRDRLFDRFHRSSTSRELAIPGVGLGLSIARDIVAAHGGRIELESEVGRGTTVRVRLPLDRQGAAAAPTGP</sequence>
<dbReference type="PRINTS" id="PR00344">
    <property type="entry name" value="BCTRLSENSOR"/>
</dbReference>
<dbReference type="EMBL" id="JACBZI010000001">
    <property type="protein sequence ID" value="NYI09743.1"/>
    <property type="molecule type" value="Genomic_DNA"/>
</dbReference>
<dbReference type="InterPro" id="IPR003661">
    <property type="entry name" value="HisK_dim/P_dom"/>
</dbReference>
<dbReference type="InterPro" id="IPR036890">
    <property type="entry name" value="HATPase_C_sf"/>
</dbReference>
<dbReference type="GO" id="GO:0005886">
    <property type="term" value="C:plasma membrane"/>
    <property type="evidence" value="ECO:0007669"/>
    <property type="project" value="UniProtKB-SubCell"/>
</dbReference>
<dbReference type="InterPro" id="IPR013656">
    <property type="entry name" value="PAS_4"/>
</dbReference>
<keyword evidence="7 12" id="KW-0418">Kinase</keyword>
<dbReference type="PANTHER" id="PTHR43711:SF1">
    <property type="entry name" value="HISTIDINE KINASE 1"/>
    <property type="match status" value="1"/>
</dbReference>
<dbReference type="SUPFAM" id="SSF55874">
    <property type="entry name" value="ATPase domain of HSP90 chaperone/DNA topoisomerase II/histidine kinase"/>
    <property type="match status" value="1"/>
</dbReference>
<dbReference type="Pfam" id="PF00512">
    <property type="entry name" value="HisKA"/>
    <property type="match status" value="1"/>
</dbReference>
<organism evidence="12 13">
    <name type="scientific">Nocardioides marinus</name>
    <dbReference type="NCBI Taxonomy" id="374514"/>
    <lineage>
        <taxon>Bacteria</taxon>
        <taxon>Bacillati</taxon>
        <taxon>Actinomycetota</taxon>
        <taxon>Actinomycetes</taxon>
        <taxon>Propionibacteriales</taxon>
        <taxon>Nocardioidaceae</taxon>
        <taxon>Nocardioides</taxon>
    </lineage>
</organism>
<dbReference type="InterPro" id="IPR036097">
    <property type="entry name" value="HisK_dim/P_sf"/>
</dbReference>
<name>A0A7Z0C275_9ACTN</name>
<keyword evidence="10" id="KW-0812">Transmembrane</keyword>
<dbReference type="InterPro" id="IPR004358">
    <property type="entry name" value="Sig_transdc_His_kin-like_C"/>
</dbReference>
<dbReference type="Pfam" id="PF02518">
    <property type="entry name" value="HATPase_c"/>
    <property type="match status" value="1"/>
</dbReference>
<evidence type="ECO:0000256" key="2">
    <source>
        <dbReference type="ARBA" id="ARBA00001968"/>
    </source>
</evidence>
<dbReference type="Gene3D" id="3.30.450.20">
    <property type="entry name" value="PAS domain"/>
    <property type="match status" value="1"/>
</dbReference>
<dbReference type="InterPro" id="IPR003594">
    <property type="entry name" value="HATPase_dom"/>
</dbReference>
<gene>
    <name evidence="12" type="ORF">BKA05_001258</name>
</gene>
<evidence type="ECO:0000256" key="10">
    <source>
        <dbReference type="SAM" id="Phobius"/>
    </source>
</evidence>
<evidence type="ECO:0000256" key="4">
    <source>
        <dbReference type="ARBA" id="ARBA00012438"/>
    </source>
</evidence>
<comment type="subcellular location">
    <subcellularLocation>
        <location evidence="3">Cell membrane</location>
    </subcellularLocation>
</comment>
<dbReference type="PROSITE" id="PS50109">
    <property type="entry name" value="HIS_KIN"/>
    <property type="match status" value="1"/>
</dbReference>